<organism evidence="1 2">
    <name type="scientific">Paenibacillus alvei</name>
    <name type="common">Bacillus alvei</name>
    <dbReference type="NCBI Taxonomy" id="44250"/>
    <lineage>
        <taxon>Bacteria</taxon>
        <taxon>Bacillati</taxon>
        <taxon>Bacillota</taxon>
        <taxon>Bacilli</taxon>
        <taxon>Bacillales</taxon>
        <taxon>Paenibacillaceae</taxon>
        <taxon>Paenibacillus</taxon>
    </lineage>
</organism>
<accession>A0A383RHE1</accession>
<gene>
    <name evidence="1" type="ORF">PBLR_14346</name>
</gene>
<evidence type="ECO:0000313" key="1">
    <source>
        <dbReference type="EMBL" id="SYX85924.1"/>
    </source>
</evidence>
<evidence type="ECO:0000313" key="2">
    <source>
        <dbReference type="Proteomes" id="UP000304148"/>
    </source>
</evidence>
<dbReference type="AlphaFoldDB" id="A0A383RHE1"/>
<dbReference type="Proteomes" id="UP000304148">
    <property type="component" value="Chromosome"/>
</dbReference>
<sequence>MSVNTKKLCQLLKYAASRTLVWSKLEEGYTITDRHFMVKFTEIPRDVMAVMLGIFLRTPEQGQSLKIMGGELIDDYSLLNHDALGKYKDASVEGHVTPYLKDIEGVKARVLQIGDRFALVNDRFMSLTTDDVVRGHESPFTPIYLSGGAIIVLPFRYSTGDVTQSELLKITTHFEYSIQ</sequence>
<protein>
    <submittedName>
        <fullName evidence="1">Uncharacterized protein</fullName>
    </submittedName>
</protein>
<dbReference type="EMBL" id="LS992241">
    <property type="protein sequence ID" value="SYX85924.1"/>
    <property type="molecule type" value="Genomic_DNA"/>
</dbReference>
<proteinExistence type="predicted"/>
<name>A0A383RHE1_PAEAL</name>
<reference evidence="2" key="1">
    <citation type="submission" date="2018-08" db="EMBL/GenBank/DDBJ databases">
        <authorList>
            <person name="Chevrot R."/>
        </authorList>
    </citation>
    <scope>NUCLEOTIDE SEQUENCE [LARGE SCALE GENOMIC DNA]</scope>
</reference>
<dbReference type="RefSeq" id="WP_138187868.1">
    <property type="nucleotide sequence ID" value="NZ_LS992241.1"/>
</dbReference>